<reference evidence="2" key="2">
    <citation type="journal article" date="2018" name="Nat. Commun.">
        <title>Extreme sensitivity to ultraviolet light in the fungal pathogen causing white-nose syndrome of bats.</title>
        <authorList>
            <person name="Palmer J.M."/>
            <person name="Drees K.P."/>
            <person name="Foster J.T."/>
            <person name="Lindner D.L."/>
        </authorList>
    </citation>
    <scope>NUCLEOTIDE SEQUENCE [LARGE SCALE GENOMIC DNA]</scope>
    <source>
        <strain evidence="2">UAMH 10579</strain>
    </source>
</reference>
<dbReference type="AlphaFoldDB" id="A0A1B8G9J4"/>
<keyword evidence="2" id="KW-1185">Reference proteome</keyword>
<gene>
    <name evidence="1" type="ORF">VE01_09434</name>
</gene>
<sequence length="100" mass="11383">MQPFEWAQADFGNRPTVSRFEERENSQDAAIRRAQANFWSQPTISRFQEAAVIIEDTGCGLSKGSRQISEIDQPFPAFKRSWASLMVATSGEVWALRQCR</sequence>
<dbReference type="Proteomes" id="UP000091956">
    <property type="component" value="Unassembled WGS sequence"/>
</dbReference>
<reference evidence="1 2" key="1">
    <citation type="submission" date="2016-03" db="EMBL/GenBank/DDBJ databases">
        <title>Comparative genomics of Pseudogymnoascus destructans, the fungus causing white-nose syndrome of bats.</title>
        <authorList>
            <person name="Palmer J.M."/>
            <person name="Drees K.P."/>
            <person name="Foster J.T."/>
            <person name="Lindner D.L."/>
        </authorList>
    </citation>
    <scope>NUCLEOTIDE SEQUENCE [LARGE SCALE GENOMIC DNA]</scope>
    <source>
        <strain evidence="1 2">UAMH 10579</strain>
    </source>
</reference>
<proteinExistence type="predicted"/>
<dbReference type="EMBL" id="KV460266">
    <property type="protein sequence ID" value="OBT92504.1"/>
    <property type="molecule type" value="Genomic_DNA"/>
</dbReference>
<evidence type="ECO:0000313" key="1">
    <source>
        <dbReference type="EMBL" id="OBT92504.1"/>
    </source>
</evidence>
<evidence type="ECO:0000313" key="2">
    <source>
        <dbReference type="Proteomes" id="UP000091956"/>
    </source>
</evidence>
<dbReference type="RefSeq" id="XP_059319322.1">
    <property type="nucleotide sequence ID" value="XM_059464065.1"/>
</dbReference>
<protein>
    <submittedName>
        <fullName evidence="1">Uncharacterized protein</fullName>
    </submittedName>
</protein>
<organism evidence="1 2">
    <name type="scientific">Pseudogymnoascus verrucosus</name>
    <dbReference type="NCBI Taxonomy" id="342668"/>
    <lineage>
        <taxon>Eukaryota</taxon>
        <taxon>Fungi</taxon>
        <taxon>Dikarya</taxon>
        <taxon>Ascomycota</taxon>
        <taxon>Pezizomycotina</taxon>
        <taxon>Leotiomycetes</taxon>
        <taxon>Thelebolales</taxon>
        <taxon>Thelebolaceae</taxon>
        <taxon>Pseudogymnoascus</taxon>
    </lineage>
</organism>
<dbReference type="GeneID" id="84234265"/>
<name>A0A1B8G9J4_9PEZI</name>
<accession>A0A1B8G9J4</accession>